<evidence type="ECO:0000313" key="4">
    <source>
        <dbReference type="EMBL" id="HGY39192.1"/>
    </source>
</evidence>
<sequence>MKRVILGLLVALLAVSVAFAADDIYPEYKGEPVTLTMWAWTSNEDYSIREFEKAYPNIKVQWENFGVHYTKAQTAIAAGEGLPDVLMIEYTFAPEFMELGAFVPINQWLPEEKFVKLFGEPALNWCALDGKIYGTPQDSGAIALFYRKDIFEKYGLTVPQTWPEFAEQARKLRQADPNLNFATVPLGWALWWIGQVWEAGGKVFDYKDGKWYIDFTNPVAEKVFNFWGELIDEGTIKIEQWWSPDWYNSLNVGKTAAVIIGCWFAEWLRYNAPESEGLWRVTIPPQWDPANPHNGMIGGSGFYVTTHSKNPEAAAIFVMWLNSHPESLKCLHKYSNLPVMVSTRYAEVLDEVAGPDKFFGGQNIVETLWEAHKLVDTAYVALPIQTNVDQALGLLLQDYVDGKIKKFADILPMWEEAVVKAMKEFGYDNVVVGELP</sequence>
<evidence type="ECO:0000256" key="1">
    <source>
        <dbReference type="ARBA" id="ARBA00004418"/>
    </source>
</evidence>
<accession>A0A7V4TGB0</accession>
<dbReference type="InterPro" id="IPR050490">
    <property type="entry name" value="Bact_solute-bd_prot1"/>
</dbReference>
<reference evidence="4" key="1">
    <citation type="journal article" date="2020" name="mSystems">
        <title>Genome- and Community-Level Interaction Insights into Carbon Utilization and Element Cycling Functions of Hydrothermarchaeota in Hydrothermal Sediment.</title>
        <authorList>
            <person name="Zhou Z."/>
            <person name="Liu Y."/>
            <person name="Xu W."/>
            <person name="Pan J."/>
            <person name="Luo Z.H."/>
            <person name="Li M."/>
        </authorList>
    </citation>
    <scope>NUCLEOTIDE SEQUENCE [LARGE SCALE GENOMIC DNA]</scope>
    <source>
        <strain evidence="4">SpSt-82</strain>
    </source>
</reference>
<protein>
    <submittedName>
        <fullName evidence="4">Sugar ABC transporter substrate-binding protein</fullName>
    </submittedName>
</protein>
<dbReference type="GO" id="GO:0042597">
    <property type="term" value="C:periplasmic space"/>
    <property type="evidence" value="ECO:0007669"/>
    <property type="project" value="UniProtKB-SubCell"/>
</dbReference>
<gene>
    <name evidence="4" type="ORF">ENW11_05230</name>
</gene>
<dbReference type="Gene3D" id="3.40.190.10">
    <property type="entry name" value="Periplasmic binding protein-like II"/>
    <property type="match status" value="1"/>
</dbReference>
<dbReference type="CDD" id="cd13585">
    <property type="entry name" value="PBP2_TMBP_like"/>
    <property type="match status" value="1"/>
</dbReference>
<comment type="subcellular location">
    <subcellularLocation>
        <location evidence="1">Periplasm</location>
    </subcellularLocation>
</comment>
<name>A0A7V4TGB0_9BACT</name>
<dbReference type="AlphaFoldDB" id="A0A7V4TGB0"/>
<dbReference type="PANTHER" id="PTHR43649:SF12">
    <property type="entry name" value="DIACETYLCHITOBIOSE BINDING PROTEIN DASA"/>
    <property type="match status" value="1"/>
</dbReference>
<feature type="chain" id="PRO_5031446601" evidence="3">
    <location>
        <begin position="21"/>
        <end position="436"/>
    </location>
</feature>
<dbReference type="Pfam" id="PF01547">
    <property type="entry name" value="SBP_bac_1"/>
    <property type="match status" value="1"/>
</dbReference>
<comment type="caution">
    <text evidence="4">The sequence shown here is derived from an EMBL/GenBank/DDBJ whole genome shotgun (WGS) entry which is preliminary data.</text>
</comment>
<dbReference type="SUPFAM" id="SSF53850">
    <property type="entry name" value="Periplasmic binding protein-like II"/>
    <property type="match status" value="1"/>
</dbReference>
<evidence type="ECO:0000256" key="3">
    <source>
        <dbReference type="SAM" id="SignalP"/>
    </source>
</evidence>
<evidence type="ECO:0000256" key="2">
    <source>
        <dbReference type="ARBA" id="ARBA00008520"/>
    </source>
</evidence>
<dbReference type="InterPro" id="IPR006059">
    <property type="entry name" value="SBP"/>
</dbReference>
<dbReference type="PANTHER" id="PTHR43649">
    <property type="entry name" value="ARABINOSE-BINDING PROTEIN-RELATED"/>
    <property type="match status" value="1"/>
</dbReference>
<comment type="similarity">
    <text evidence="2">Belongs to the bacterial solute-binding protein 1 family.</text>
</comment>
<keyword evidence="3" id="KW-0732">Signal</keyword>
<organism evidence="4">
    <name type="scientific">Candidatus Caldatribacterium saccharofermentans</name>
    <dbReference type="NCBI Taxonomy" id="1454753"/>
    <lineage>
        <taxon>Bacteria</taxon>
        <taxon>Pseudomonadati</taxon>
        <taxon>Atribacterota</taxon>
        <taxon>Atribacteria</taxon>
        <taxon>Atribacterales</taxon>
        <taxon>Candidatus Caldatribacteriaceae</taxon>
        <taxon>Candidatus Caldatribacterium</taxon>
    </lineage>
</organism>
<feature type="signal peptide" evidence="3">
    <location>
        <begin position="1"/>
        <end position="20"/>
    </location>
</feature>
<dbReference type="EMBL" id="DTIY01000033">
    <property type="protein sequence ID" value="HGY39192.1"/>
    <property type="molecule type" value="Genomic_DNA"/>
</dbReference>
<proteinExistence type="inferred from homology"/>